<dbReference type="GO" id="GO:0042158">
    <property type="term" value="P:lipoprotein biosynthetic process"/>
    <property type="evidence" value="ECO:0007669"/>
    <property type="project" value="UniProtKB-UniRule"/>
</dbReference>
<dbReference type="UniPathway" id="UPA00664"/>
<keyword evidence="9" id="KW-1185">Reference proteome</keyword>
<keyword evidence="4 7" id="KW-0812">Transmembrane</keyword>
<keyword evidence="8" id="KW-0449">Lipoprotein</keyword>
<dbReference type="Proteomes" id="UP000011758">
    <property type="component" value="Unassembled WGS sequence"/>
</dbReference>
<feature type="transmembrane region" description="Helical" evidence="7">
    <location>
        <begin position="50"/>
        <end position="74"/>
    </location>
</feature>
<keyword evidence="5 7" id="KW-1133">Transmembrane helix</keyword>
<protein>
    <recommendedName>
        <fullName evidence="7">Phosphatidylglycerol--prolipoprotein diacylglyceryl transferase</fullName>
        <ecNumber evidence="7">2.5.1.145</ecNumber>
    </recommendedName>
</protein>
<feature type="transmembrane region" description="Helical" evidence="7">
    <location>
        <begin position="183"/>
        <end position="201"/>
    </location>
</feature>
<gene>
    <name evidence="7" type="primary">lgt</name>
    <name evidence="8" type="ORF">HMPREF9943_00239</name>
</gene>
<dbReference type="NCBIfam" id="TIGR00544">
    <property type="entry name" value="lgt"/>
    <property type="match status" value="1"/>
</dbReference>
<feature type="transmembrane region" description="Helical" evidence="7">
    <location>
        <begin position="86"/>
        <end position="110"/>
    </location>
</feature>
<keyword evidence="6 7" id="KW-0472">Membrane</keyword>
<comment type="pathway">
    <text evidence="7">Protein modification; lipoprotein biosynthesis (diacylglyceryl transfer).</text>
</comment>
<name>M2PAS1_9FIRM</name>
<dbReference type="eggNOG" id="COG0682">
    <property type="taxonomic scope" value="Bacteria"/>
</dbReference>
<evidence type="ECO:0000256" key="3">
    <source>
        <dbReference type="ARBA" id="ARBA00022679"/>
    </source>
</evidence>
<evidence type="ECO:0000256" key="1">
    <source>
        <dbReference type="ARBA" id="ARBA00007150"/>
    </source>
</evidence>
<dbReference type="EC" id="2.5.1.145" evidence="7"/>
<dbReference type="RefSeq" id="WP_004801274.1">
    <property type="nucleotide sequence ID" value="NZ_KB446646.1"/>
</dbReference>
<proteinExistence type="inferred from homology"/>
<dbReference type="GO" id="GO:0005886">
    <property type="term" value="C:plasma membrane"/>
    <property type="evidence" value="ECO:0007669"/>
    <property type="project" value="UniProtKB-SubCell"/>
</dbReference>
<comment type="caution">
    <text evidence="8">The sequence shown here is derived from an EMBL/GenBank/DDBJ whole genome shotgun (WGS) entry which is preliminary data.</text>
</comment>
<evidence type="ECO:0000256" key="4">
    <source>
        <dbReference type="ARBA" id="ARBA00022692"/>
    </source>
</evidence>
<dbReference type="PANTHER" id="PTHR30589">
    <property type="entry name" value="PROLIPOPROTEIN DIACYLGLYCERYL TRANSFERASE"/>
    <property type="match status" value="1"/>
</dbReference>
<comment type="subcellular location">
    <subcellularLocation>
        <location evidence="7">Cell membrane</location>
        <topology evidence="7">Multi-pass membrane protein</topology>
    </subcellularLocation>
</comment>
<dbReference type="InterPro" id="IPR001640">
    <property type="entry name" value="Lgt"/>
</dbReference>
<dbReference type="GO" id="GO:0008961">
    <property type="term" value="F:phosphatidylglycerol-prolipoprotein diacylglyceryl transferase activity"/>
    <property type="evidence" value="ECO:0007669"/>
    <property type="project" value="UniProtKB-UniRule"/>
</dbReference>
<reference evidence="8 9" key="1">
    <citation type="submission" date="2013-02" db="EMBL/GenBank/DDBJ databases">
        <title>The Genome Sequence of Lactobacillus catenaformis F0143.</title>
        <authorList>
            <consortium name="The Broad Institute Genome Sequencing Platform"/>
            <person name="Earl A."/>
            <person name="Ward D."/>
            <person name="Feldgarden M."/>
            <person name="Gevers D."/>
            <person name="Izard J."/>
            <person name="Blanton J.M."/>
            <person name="Mathney J."/>
            <person name="Dewhirst F.E."/>
            <person name="Young S.K."/>
            <person name="Zeng Q."/>
            <person name="Gargeya S."/>
            <person name="Fitzgerald M."/>
            <person name="Haas B."/>
            <person name="Abouelleil A."/>
            <person name="Alvarado L."/>
            <person name="Arachchi H.M."/>
            <person name="Berlin A."/>
            <person name="Chapman S.B."/>
            <person name="Gearin G."/>
            <person name="Goldberg J."/>
            <person name="Griggs A."/>
            <person name="Gujja S."/>
            <person name="Hansen M."/>
            <person name="Heiman D."/>
            <person name="Howarth C."/>
            <person name="Larimer J."/>
            <person name="Lui A."/>
            <person name="MacDonald P.J.P."/>
            <person name="McCowen C."/>
            <person name="Montmayeur A."/>
            <person name="Murphy C."/>
            <person name="Neiman D."/>
            <person name="Pearson M."/>
            <person name="Priest M."/>
            <person name="Roberts A."/>
            <person name="Saif S."/>
            <person name="Shea T."/>
            <person name="Sisk P."/>
            <person name="Stolte C."/>
            <person name="Sykes S."/>
            <person name="Wortman J."/>
            <person name="Nusbaum C."/>
            <person name="Birren B."/>
        </authorList>
    </citation>
    <scope>NUCLEOTIDE SEQUENCE [LARGE SCALE GENOMIC DNA]</scope>
    <source>
        <strain evidence="8 9">OT 569</strain>
    </source>
</reference>
<sequence>MYLFPDFSTFLKIGNMSIRYYALLILLGAIFAYLLGQYRFKQLGYSKDILSDYFVSVLVIGIIGARIWYVIFMFKESYLQNPLEIFAIWHGGLAIQGGLFTGLIYSYYYFKKKNIPFLVAGDAILPGVLIAQACGRWGNFFNQEAFGGVCSLEFLKSLHLPNFIISHMYIDGAYHHPTFLYESMGNIIVFLIIVLIIRHFASKKGMQFFAYFIGYGIVRFFVEGMRTDSLMIGSLRTAQLISIIFIIAGIIGEIYCLKKGQNI</sequence>
<dbReference type="HAMAP" id="MF_01147">
    <property type="entry name" value="Lgt"/>
    <property type="match status" value="1"/>
</dbReference>
<dbReference type="PATRIC" id="fig|999415.3.peg.241"/>
<evidence type="ECO:0000256" key="5">
    <source>
        <dbReference type="ARBA" id="ARBA00022989"/>
    </source>
</evidence>
<feature type="transmembrane region" description="Helical" evidence="7">
    <location>
        <begin position="208"/>
        <end position="225"/>
    </location>
</feature>
<feature type="transmembrane region" description="Helical" evidence="7">
    <location>
        <begin position="117"/>
        <end position="138"/>
    </location>
</feature>
<evidence type="ECO:0000256" key="6">
    <source>
        <dbReference type="ARBA" id="ARBA00023136"/>
    </source>
</evidence>
<comment type="similarity">
    <text evidence="1 7">Belongs to the Lgt family.</text>
</comment>
<evidence type="ECO:0000313" key="9">
    <source>
        <dbReference type="Proteomes" id="UP000011758"/>
    </source>
</evidence>
<accession>M2PAS1</accession>
<comment type="function">
    <text evidence="7">Catalyzes the transfer of the diacylglyceryl group from phosphatidylglycerol to the sulfhydryl group of the N-terminal cysteine of a prolipoprotein, the first step in the formation of mature lipoproteins.</text>
</comment>
<keyword evidence="2 7" id="KW-1003">Cell membrane</keyword>
<dbReference type="PANTHER" id="PTHR30589:SF0">
    <property type="entry name" value="PHOSPHATIDYLGLYCEROL--PROLIPOPROTEIN DIACYLGLYCERYL TRANSFERASE"/>
    <property type="match status" value="1"/>
</dbReference>
<dbReference type="STRING" id="999415.HMPREF9943_00239"/>
<feature type="transmembrane region" description="Helical" evidence="7">
    <location>
        <begin position="20"/>
        <end position="38"/>
    </location>
</feature>
<evidence type="ECO:0000256" key="2">
    <source>
        <dbReference type="ARBA" id="ARBA00022475"/>
    </source>
</evidence>
<dbReference type="AlphaFoldDB" id="M2PAS1"/>
<dbReference type="Pfam" id="PF01790">
    <property type="entry name" value="LGT"/>
    <property type="match status" value="1"/>
</dbReference>
<feature type="transmembrane region" description="Helical" evidence="7">
    <location>
        <begin position="237"/>
        <end position="257"/>
    </location>
</feature>
<comment type="catalytic activity">
    <reaction evidence="7">
        <text>L-cysteinyl-[prolipoprotein] + a 1,2-diacyl-sn-glycero-3-phospho-(1'-sn-glycerol) = an S-1,2-diacyl-sn-glyceryl-L-cysteinyl-[prolipoprotein] + sn-glycerol 1-phosphate + H(+)</text>
        <dbReference type="Rhea" id="RHEA:56712"/>
        <dbReference type="Rhea" id="RHEA-COMP:14679"/>
        <dbReference type="Rhea" id="RHEA-COMP:14680"/>
        <dbReference type="ChEBI" id="CHEBI:15378"/>
        <dbReference type="ChEBI" id="CHEBI:29950"/>
        <dbReference type="ChEBI" id="CHEBI:57685"/>
        <dbReference type="ChEBI" id="CHEBI:64716"/>
        <dbReference type="ChEBI" id="CHEBI:140658"/>
        <dbReference type="EC" id="2.5.1.145"/>
    </reaction>
</comment>
<dbReference type="EMBL" id="AGEJ01000005">
    <property type="protein sequence ID" value="EMD17452.1"/>
    <property type="molecule type" value="Genomic_DNA"/>
</dbReference>
<evidence type="ECO:0000313" key="8">
    <source>
        <dbReference type="EMBL" id="EMD17452.1"/>
    </source>
</evidence>
<organism evidence="8 9">
    <name type="scientific">Eggerthia catenaformis OT 569 = DSM 20559</name>
    <dbReference type="NCBI Taxonomy" id="999415"/>
    <lineage>
        <taxon>Bacteria</taxon>
        <taxon>Bacillati</taxon>
        <taxon>Bacillota</taxon>
        <taxon>Erysipelotrichia</taxon>
        <taxon>Erysipelotrichales</taxon>
        <taxon>Coprobacillaceae</taxon>
        <taxon>Eggerthia</taxon>
    </lineage>
</organism>
<dbReference type="PROSITE" id="PS01311">
    <property type="entry name" value="LGT"/>
    <property type="match status" value="1"/>
</dbReference>
<keyword evidence="3 7" id="KW-0808">Transferase</keyword>
<dbReference type="OrthoDB" id="871140at2"/>
<feature type="binding site" evidence="7">
    <location>
        <position position="136"/>
    </location>
    <ligand>
        <name>a 1,2-diacyl-sn-glycero-3-phospho-(1'-sn-glycerol)</name>
        <dbReference type="ChEBI" id="CHEBI:64716"/>
    </ligand>
</feature>
<evidence type="ECO:0000256" key="7">
    <source>
        <dbReference type="HAMAP-Rule" id="MF_01147"/>
    </source>
</evidence>